<evidence type="ECO:0000313" key="2">
    <source>
        <dbReference type="Proteomes" id="UP000242450"/>
    </source>
</evidence>
<dbReference type="EMBL" id="MKHE01000034">
    <property type="protein sequence ID" value="OWJ99345.1"/>
    <property type="molecule type" value="Genomic_DNA"/>
</dbReference>
<dbReference type="Proteomes" id="UP000242450">
    <property type="component" value="Chromosome X"/>
</dbReference>
<comment type="caution">
    <text evidence="1">The sequence shown here is derived from an EMBL/GenBank/DDBJ whole genome shotgun (WGS) entry which is preliminary data.</text>
</comment>
<sequence>MTSLGDHHIPHLCNLLESHCLDEEVEHMKKMSNHLTDLDRDLRKLHKVLLVTLKSDWEATDYSFHYLLIALKHTNNS</sequence>
<dbReference type="Gene3D" id="1.20.1260.10">
    <property type="match status" value="1"/>
</dbReference>
<dbReference type="AlphaFoldDB" id="A0A212C030"/>
<evidence type="ECO:0000313" key="1">
    <source>
        <dbReference type="EMBL" id="OWJ99345.1"/>
    </source>
</evidence>
<dbReference type="InterPro" id="IPR012347">
    <property type="entry name" value="Ferritin-like"/>
</dbReference>
<protein>
    <submittedName>
        <fullName evidence="1">Uncharacterized protein</fullName>
    </submittedName>
</protein>
<gene>
    <name evidence="1" type="ORF">Celaphus_00009580</name>
</gene>
<name>A0A212C030_CEREH</name>
<proteinExistence type="predicted"/>
<dbReference type="InterPro" id="IPR009078">
    <property type="entry name" value="Ferritin-like_SF"/>
</dbReference>
<reference evidence="1 2" key="1">
    <citation type="journal article" date="2018" name="Mol. Genet. Genomics">
        <title>The red deer Cervus elaphus genome CerEla1.0: sequencing, annotating, genes, and chromosomes.</title>
        <authorList>
            <person name="Bana N.A."/>
            <person name="Nyiri A."/>
            <person name="Nagy J."/>
            <person name="Frank K."/>
            <person name="Nagy T."/>
            <person name="Steger V."/>
            <person name="Schiller M."/>
            <person name="Lakatos P."/>
            <person name="Sugar L."/>
            <person name="Horn P."/>
            <person name="Barta E."/>
            <person name="Orosz L."/>
        </authorList>
    </citation>
    <scope>NUCLEOTIDE SEQUENCE [LARGE SCALE GENOMIC DNA]</scope>
    <source>
        <strain evidence="1">Hungarian</strain>
    </source>
</reference>
<dbReference type="SUPFAM" id="SSF47240">
    <property type="entry name" value="Ferritin-like"/>
    <property type="match status" value="1"/>
</dbReference>
<organism evidence="1 2">
    <name type="scientific">Cervus elaphus hippelaphus</name>
    <name type="common">European red deer</name>
    <dbReference type="NCBI Taxonomy" id="46360"/>
    <lineage>
        <taxon>Eukaryota</taxon>
        <taxon>Metazoa</taxon>
        <taxon>Chordata</taxon>
        <taxon>Craniata</taxon>
        <taxon>Vertebrata</taxon>
        <taxon>Euteleostomi</taxon>
        <taxon>Mammalia</taxon>
        <taxon>Eutheria</taxon>
        <taxon>Laurasiatheria</taxon>
        <taxon>Artiodactyla</taxon>
        <taxon>Ruminantia</taxon>
        <taxon>Pecora</taxon>
        <taxon>Cervidae</taxon>
        <taxon>Cervinae</taxon>
        <taxon>Cervus</taxon>
    </lineage>
</organism>
<keyword evidence="2" id="KW-1185">Reference proteome</keyword>
<accession>A0A212C030</accession>